<feature type="non-terminal residue" evidence="4">
    <location>
        <position position="1"/>
    </location>
</feature>
<feature type="coiled-coil region" evidence="1">
    <location>
        <begin position="45"/>
        <end position="72"/>
    </location>
</feature>
<protein>
    <recommendedName>
        <fullName evidence="3">DUF7580 domain-containing protein</fullName>
    </recommendedName>
</protein>
<evidence type="ECO:0000313" key="5">
    <source>
        <dbReference type="Proteomes" id="UP000321331"/>
    </source>
</evidence>
<accession>A0A5C6TG81</accession>
<dbReference type="EMBL" id="VMNF01000004">
    <property type="protein sequence ID" value="TXC09786.1"/>
    <property type="molecule type" value="Genomic_DNA"/>
</dbReference>
<dbReference type="PANTHER" id="PTHR35186">
    <property type="entry name" value="ANK_REP_REGION DOMAIN-CONTAINING PROTEIN"/>
    <property type="match status" value="1"/>
</dbReference>
<sequence>SFGAFRAMSGLEIAGLILGAILVAIETLKIGSQGIAVLRRSRRYDYELERLINKLENERMRLEDVCEKVLVDLVPHSRIEDLIQHPGRLFDDDPELKAKLRRRLWKGYDLFDQTLREINATMDEAINSISIQIRDESNVRRSLRHSFLDGLLSRINEGVSVLEQLVNRSIQLEPARKIRFQGKFLCYMRGIASELFAALQAGFGRPCEHHLGLQLEKRTSDIVPDDIKHDSLIRGAEFRLSLSYKEPGASPAAPSSHDTKWSDVLVKPTPAARSYATAQTLRSKFEKRLQPSGSIRHSPLKGGPFSTPTDSTQPPDTSQEIEMAAREEHVQATKILDLCENIRQPFHVTSQKKHAYDVYPIVASKYRERSDRIMTSLNEVLGQNQRHMILSEQDRLKLAVLVTSSLLQLYGSSWMPKVIRSQDIYLIQGPDDPICDRFFVLQSLPQVKEIVKEEHQELTSMRSQTLSYWGVLLIKLAFGKPIELLRSERDKSSIGSQFFTDYRTAKRLVDQVTSFVGPSHGSAVSRCIDGEFHSSEVGLGDTNLSHDVYTGVVMLLEKSIGESLV</sequence>
<reference evidence="4 5" key="1">
    <citation type="submission" date="2019-07" db="EMBL/GenBank/DDBJ databases">
        <title>The First High-Quality Draft Genome Sequence of the Causal Agent of the Current Panama Disease Epidemic.</title>
        <authorList>
            <person name="Warmington R.J."/>
            <person name="Kay W."/>
            <person name="Jeffries A."/>
            <person name="Bebber D."/>
            <person name="Moore K."/>
            <person name="Studholme D.J."/>
        </authorList>
    </citation>
    <scope>NUCLEOTIDE SEQUENCE [LARGE SCALE GENOMIC DNA]</scope>
    <source>
        <strain evidence="4 5">TR4</strain>
    </source>
</reference>
<dbReference type="PANTHER" id="PTHR35186:SF4">
    <property type="entry name" value="PRION-INHIBITION AND PROPAGATION HELO DOMAIN-CONTAINING PROTEIN"/>
    <property type="match status" value="1"/>
</dbReference>
<dbReference type="Pfam" id="PF24476">
    <property type="entry name" value="DUF7580"/>
    <property type="match status" value="1"/>
</dbReference>
<comment type="caution">
    <text evidence="4">The sequence shown here is derived from an EMBL/GenBank/DDBJ whole genome shotgun (WGS) entry which is preliminary data.</text>
</comment>
<evidence type="ECO:0000256" key="2">
    <source>
        <dbReference type="SAM" id="MobiDB-lite"/>
    </source>
</evidence>
<evidence type="ECO:0000256" key="1">
    <source>
        <dbReference type="SAM" id="Coils"/>
    </source>
</evidence>
<dbReference type="AlphaFoldDB" id="A0A5C6TG81"/>
<feature type="region of interest" description="Disordered" evidence="2">
    <location>
        <begin position="285"/>
        <end position="317"/>
    </location>
</feature>
<keyword evidence="1" id="KW-0175">Coiled coil</keyword>
<feature type="domain" description="DUF7580" evidence="3">
    <location>
        <begin position="318"/>
        <end position="560"/>
    </location>
</feature>
<dbReference type="Proteomes" id="UP000321331">
    <property type="component" value="Unassembled WGS sequence"/>
</dbReference>
<evidence type="ECO:0000259" key="3">
    <source>
        <dbReference type="Pfam" id="PF24476"/>
    </source>
</evidence>
<evidence type="ECO:0000313" key="4">
    <source>
        <dbReference type="EMBL" id="TXC09786.1"/>
    </source>
</evidence>
<dbReference type="InterPro" id="IPR056002">
    <property type="entry name" value="DUF7580"/>
</dbReference>
<feature type="compositionally biased region" description="Low complexity" evidence="2">
    <location>
        <begin position="306"/>
        <end position="317"/>
    </location>
</feature>
<gene>
    <name evidence="4" type="ORF">FocTR4_00004742</name>
</gene>
<name>A0A5C6TG81_FUSOC</name>
<organism evidence="4 5">
    <name type="scientific">Fusarium oxysporum f. sp. cubense</name>
    <dbReference type="NCBI Taxonomy" id="61366"/>
    <lineage>
        <taxon>Eukaryota</taxon>
        <taxon>Fungi</taxon>
        <taxon>Dikarya</taxon>
        <taxon>Ascomycota</taxon>
        <taxon>Pezizomycotina</taxon>
        <taxon>Sordariomycetes</taxon>
        <taxon>Hypocreomycetidae</taxon>
        <taxon>Hypocreales</taxon>
        <taxon>Nectriaceae</taxon>
        <taxon>Fusarium</taxon>
        <taxon>Fusarium oxysporum species complex</taxon>
    </lineage>
</organism>
<proteinExistence type="predicted"/>